<comment type="caution">
    <text evidence="1">The sequence shown here is derived from an EMBL/GenBank/DDBJ whole genome shotgun (WGS) entry which is preliminary data.</text>
</comment>
<evidence type="ECO:0000313" key="1">
    <source>
        <dbReference type="EMBL" id="EKB50655.1"/>
    </source>
</evidence>
<reference evidence="1 2" key="1">
    <citation type="journal article" date="2012" name="J. Bacteriol.">
        <title>Draft Genome Sequence of Cecembia lonarensis Strain LW9T, Isolated from Lonar Lake, a Haloalkaline Lake in India.</title>
        <authorList>
            <person name="Shivaji S."/>
            <person name="Ara S."/>
            <person name="Singh A."/>
            <person name="Pinnaka A.K."/>
        </authorList>
    </citation>
    <scope>NUCLEOTIDE SEQUENCE [LARGE SCALE GENOMIC DNA]</scope>
    <source>
        <strain evidence="1 2">LW9</strain>
    </source>
</reference>
<dbReference type="GO" id="GO:0016740">
    <property type="term" value="F:transferase activity"/>
    <property type="evidence" value="ECO:0007669"/>
    <property type="project" value="UniProtKB-KW"/>
</dbReference>
<dbReference type="PANTHER" id="PTHR36529:SF1">
    <property type="entry name" value="GLYCOSYLTRANSFERASE"/>
    <property type="match status" value="1"/>
</dbReference>
<evidence type="ECO:0000313" key="2">
    <source>
        <dbReference type="Proteomes" id="UP000004478"/>
    </source>
</evidence>
<dbReference type="InterPro" id="IPR029044">
    <property type="entry name" value="Nucleotide-diphossugar_trans"/>
</dbReference>
<dbReference type="NCBIfam" id="TIGR04282">
    <property type="entry name" value="glyco_like_cofC"/>
    <property type="match status" value="1"/>
</dbReference>
<dbReference type="AlphaFoldDB" id="K1L2N5"/>
<dbReference type="Proteomes" id="UP000004478">
    <property type="component" value="Unassembled WGS sequence"/>
</dbReference>
<sequence length="181" mass="20831">MKTRIATDLGEERALEIYQFLVKSTHKVLSQLKGQDVFLFFSDFIETVNWLPLEGGLQLRLQQGKDLGEKMRLAFKEVFREGYNKVLIIGTDCPDICTKILNEAMEKLEEHEVVFGPAQDGGYYLLGFKKIHEGLFDGIPWSTEKVLALSLDYLNSKQISYELITILSDIDTAEDWENYLR</sequence>
<gene>
    <name evidence="1" type="ORF">B879_00634</name>
</gene>
<proteinExistence type="predicted"/>
<keyword evidence="2" id="KW-1185">Reference proteome</keyword>
<protein>
    <submittedName>
        <fullName evidence="1">Transferase 1, rSAM/selenodomain-associated</fullName>
    </submittedName>
</protein>
<dbReference type="EMBL" id="AMGM01000006">
    <property type="protein sequence ID" value="EKB50655.1"/>
    <property type="molecule type" value="Genomic_DNA"/>
</dbReference>
<accession>K1L2N5</accession>
<organism evidence="1 2">
    <name type="scientific">Cecembia lonarensis (strain CCUG 58316 / KCTC 22772 / LW9)</name>
    <dbReference type="NCBI Taxonomy" id="1225176"/>
    <lineage>
        <taxon>Bacteria</taxon>
        <taxon>Pseudomonadati</taxon>
        <taxon>Bacteroidota</taxon>
        <taxon>Cytophagia</taxon>
        <taxon>Cytophagales</taxon>
        <taxon>Cyclobacteriaceae</taxon>
        <taxon>Cecembia</taxon>
    </lineage>
</organism>
<dbReference type="InterPro" id="IPR018641">
    <property type="entry name" value="Trfase_1_rSAM/seldom-assoc"/>
</dbReference>
<keyword evidence="1" id="KW-0808">Transferase</keyword>
<name>K1L2N5_CECL9</name>
<dbReference type="SMR" id="K1L2N5"/>
<dbReference type="PANTHER" id="PTHR36529">
    <property type="entry name" value="SLL1095 PROTEIN"/>
    <property type="match status" value="1"/>
</dbReference>
<dbReference type="SUPFAM" id="SSF53448">
    <property type="entry name" value="Nucleotide-diphospho-sugar transferases"/>
    <property type="match status" value="1"/>
</dbReference>
<dbReference type="Pfam" id="PF09837">
    <property type="entry name" value="DUF2064"/>
    <property type="match status" value="1"/>
</dbReference>
<dbReference type="Gene3D" id="3.90.550.10">
    <property type="entry name" value="Spore Coat Polysaccharide Biosynthesis Protein SpsA, Chain A"/>
    <property type="match status" value="1"/>
</dbReference>
<dbReference type="PATRIC" id="fig|1225176.3.peg.680"/>